<dbReference type="EMBL" id="JH159164">
    <property type="protein sequence ID" value="EGZ06178.1"/>
    <property type="molecule type" value="Genomic_DNA"/>
</dbReference>
<evidence type="ECO:0000256" key="1">
    <source>
        <dbReference type="SAM" id="MobiDB-lite"/>
    </source>
</evidence>
<proteinExistence type="predicted"/>
<name>G5ADC5_PHYSP</name>
<organism evidence="2 3">
    <name type="scientific">Phytophthora sojae (strain P6497)</name>
    <name type="common">Soybean stem and root rot agent</name>
    <name type="synonym">Phytophthora megasperma f. sp. glycines</name>
    <dbReference type="NCBI Taxonomy" id="1094619"/>
    <lineage>
        <taxon>Eukaryota</taxon>
        <taxon>Sar</taxon>
        <taxon>Stramenopiles</taxon>
        <taxon>Oomycota</taxon>
        <taxon>Peronosporomycetes</taxon>
        <taxon>Peronosporales</taxon>
        <taxon>Peronosporaceae</taxon>
        <taxon>Phytophthora</taxon>
    </lineage>
</organism>
<dbReference type="InParanoid" id="G5ADC5"/>
<gene>
    <name evidence="2" type="ORF">PHYSODRAFT_307204</name>
</gene>
<evidence type="ECO:0000313" key="3">
    <source>
        <dbReference type="Proteomes" id="UP000002640"/>
    </source>
</evidence>
<reference evidence="2 3" key="1">
    <citation type="journal article" date="2006" name="Science">
        <title>Phytophthora genome sequences uncover evolutionary origins and mechanisms of pathogenesis.</title>
        <authorList>
            <person name="Tyler B.M."/>
            <person name="Tripathy S."/>
            <person name="Zhang X."/>
            <person name="Dehal P."/>
            <person name="Jiang R.H."/>
            <person name="Aerts A."/>
            <person name="Arredondo F.D."/>
            <person name="Baxter L."/>
            <person name="Bensasson D."/>
            <person name="Beynon J.L."/>
            <person name="Chapman J."/>
            <person name="Damasceno C.M."/>
            <person name="Dorrance A.E."/>
            <person name="Dou D."/>
            <person name="Dickerman A.W."/>
            <person name="Dubchak I.L."/>
            <person name="Garbelotto M."/>
            <person name="Gijzen M."/>
            <person name="Gordon S.G."/>
            <person name="Govers F."/>
            <person name="Grunwald N.J."/>
            <person name="Huang W."/>
            <person name="Ivors K.L."/>
            <person name="Jones R.W."/>
            <person name="Kamoun S."/>
            <person name="Krampis K."/>
            <person name="Lamour K.H."/>
            <person name="Lee M.K."/>
            <person name="McDonald W.H."/>
            <person name="Medina M."/>
            <person name="Meijer H.J."/>
            <person name="Nordberg E.K."/>
            <person name="Maclean D.J."/>
            <person name="Ospina-Giraldo M.D."/>
            <person name="Morris P.F."/>
            <person name="Phuntumart V."/>
            <person name="Putnam N.H."/>
            <person name="Rash S."/>
            <person name="Rose J.K."/>
            <person name="Sakihama Y."/>
            <person name="Salamov A.A."/>
            <person name="Savidor A."/>
            <person name="Scheuring C.F."/>
            <person name="Smith B.M."/>
            <person name="Sobral B.W."/>
            <person name="Terry A."/>
            <person name="Torto-Alalibo T.A."/>
            <person name="Win J."/>
            <person name="Xu Z."/>
            <person name="Zhang H."/>
            <person name="Grigoriev I.V."/>
            <person name="Rokhsar D.S."/>
            <person name="Boore J.L."/>
        </authorList>
    </citation>
    <scope>NUCLEOTIDE SEQUENCE [LARGE SCALE GENOMIC DNA]</scope>
    <source>
        <strain evidence="2 3">P6497</strain>
    </source>
</reference>
<dbReference type="KEGG" id="psoj:PHYSODRAFT_307204"/>
<evidence type="ECO:0000313" key="2">
    <source>
        <dbReference type="EMBL" id="EGZ06178.1"/>
    </source>
</evidence>
<dbReference type="Proteomes" id="UP000002640">
    <property type="component" value="Unassembled WGS sequence"/>
</dbReference>
<dbReference type="GeneID" id="20642846"/>
<dbReference type="RefSeq" id="XP_009538075.1">
    <property type="nucleotide sequence ID" value="XM_009539780.1"/>
</dbReference>
<protein>
    <submittedName>
        <fullName evidence="2">Uncharacterized protein</fullName>
    </submittedName>
</protein>
<feature type="compositionally biased region" description="Acidic residues" evidence="1">
    <location>
        <begin position="75"/>
        <end position="89"/>
    </location>
</feature>
<accession>G5ADC5</accession>
<feature type="region of interest" description="Disordered" evidence="1">
    <location>
        <begin position="1"/>
        <end position="124"/>
    </location>
</feature>
<dbReference type="AlphaFoldDB" id="G5ADC5"/>
<feature type="compositionally biased region" description="Acidic residues" evidence="1">
    <location>
        <begin position="53"/>
        <end position="63"/>
    </location>
</feature>
<sequence length="124" mass="13250">MKSVMKAEMSLKAANPAMTFRKTRVTEGAGVGGEGGSVKESEHGDVSSAGDEPASEDVEEEESVVPRDEHSYEDNGNEEELRDYDDVAAEGDLPGAEQENVDDTPPQPMNIETYGLDADDVETG</sequence>
<keyword evidence="3" id="KW-1185">Reference proteome</keyword>
<feature type="compositionally biased region" description="Basic and acidic residues" evidence="1">
    <location>
        <begin position="64"/>
        <end position="73"/>
    </location>
</feature>